<feature type="region of interest" description="Disordered" evidence="1">
    <location>
        <begin position="25"/>
        <end position="44"/>
    </location>
</feature>
<dbReference type="Proteomes" id="UP001500908">
    <property type="component" value="Unassembled WGS sequence"/>
</dbReference>
<evidence type="ECO:0000256" key="2">
    <source>
        <dbReference type="SAM" id="SignalP"/>
    </source>
</evidence>
<feature type="signal peptide" evidence="2">
    <location>
        <begin position="1"/>
        <end position="26"/>
    </location>
</feature>
<organism evidence="3 4">
    <name type="scientific">Salinactinospora qingdaonensis</name>
    <dbReference type="NCBI Taxonomy" id="702744"/>
    <lineage>
        <taxon>Bacteria</taxon>
        <taxon>Bacillati</taxon>
        <taxon>Actinomycetota</taxon>
        <taxon>Actinomycetes</taxon>
        <taxon>Streptosporangiales</taxon>
        <taxon>Nocardiopsidaceae</taxon>
        <taxon>Salinactinospora</taxon>
    </lineage>
</organism>
<comment type="caution">
    <text evidence="3">The sequence shown here is derived from an EMBL/GenBank/DDBJ whole genome shotgun (WGS) entry which is preliminary data.</text>
</comment>
<dbReference type="EMBL" id="BAABDD010000047">
    <property type="protein sequence ID" value="GAA3765524.1"/>
    <property type="molecule type" value="Genomic_DNA"/>
</dbReference>
<evidence type="ECO:0000313" key="4">
    <source>
        <dbReference type="Proteomes" id="UP001500908"/>
    </source>
</evidence>
<feature type="chain" id="PRO_5045942637" evidence="2">
    <location>
        <begin position="27"/>
        <end position="101"/>
    </location>
</feature>
<name>A0ABP7GIN5_9ACTN</name>
<evidence type="ECO:0000313" key="3">
    <source>
        <dbReference type="EMBL" id="GAA3765524.1"/>
    </source>
</evidence>
<proteinExistence type="predicted"/>
<evidence type="ECO:0000256" key="1">
    <source>
        <dbReference type="SAM" id="MobiDB-lite"/>
    </source>
</evidence>
<dbReference type="RefSeq" id="WP_344977104.1">
    <property type="nucleotide sequence ID" value="NZ_BAABDD010000047.1"/>
</dbReference>
<protein>
    <submittedName>
        <fullName evidence="3">Uncharacterized protein</fullName>
    </submittedName>
</protein>
<reference evidence="4" key="1">
    <citation type="journal article" date="2019" name="Int. J. Syst. Evol. Microbiol.">
        <title>The Global Catalogue of Microorganisms (GCM) 10K type strain sequencing project: providing services to taxonomists for standard genome sequencing and annotation.</title>
        <authorList>
            <consortium name="The Broad Institute Genomics Platform"/>
            <consortium name="The Broad Institute Genome Sequencing Center for Infectious Disease"/>
            <person name="Wu L."/>
            <person name="Ma J."/>
        </authorList>
    </citation>
    <scope>NUCLEOTIDE SEQUENCE [LARGE SCALE GENOMIC DNA]</scope>
    <source>
        <strain evidence="4">JCM 17137</strain>
    </source>
</reference>
<gene>
    <name evidence="3" type="ORF">GCM10022402_48500</name>
</gene>
<sequence length="101" mass="11056">MQFWRWAVAPATAAFLALSPHAPALAGSGAPEHEATPPPCPAHDLSIELPLEVVEETYRETRNDPARGEHGHYAPMLYHSPMADPPPSFRELFGLFTPDCP</sequence>
<accession>A0ABP7GIN5</accession>
<keyword evidence="2" id="KW-0732">Signal</keyword>
<keyword evidence="4" id="KW-1185">Reference proteome</keyword>